<dbReference type="PROSITE" id="PS00022">
    <property type="entry name" value="EGF_1"/>
    <property type="match status" value="2"/>
</dbReference>
<dbReference type="SMART" id="SM00181">
    <property type="entry name" value="EGF"/>
    <property type="match status" value="2"/>
</dbReference>
<evidence type="ECO:0000313" key="5">
    <source>
        <dbReference type="Proteomes" id="UP000494206"/>
    </source>
</evidence>
<feature type="domain" description="EGF-like" evidence="3">
    <location>
        <begin position="41"/>
        <end position="76"/>
    </location>
</feature>
<feature type="domain" description="EGF-like" evidence="3">
    <location>
        <begin position="656"/>
        <end position="688"/>
    </location>
</feature>
<dbReference type="CDD" id="cd00055">
    <property type="entry name" value="EGF_Lam"/>
    <property type="match status" value="1"/>
</dbReference>
<dbReference type="InterPro" id="IPR000742">
    <property type="entry name" value="EGF"/>
</dbReference>
<feature type="disulfide bond" evidence="1">
    <location>
        <begin position="678"/>
        <end position="687"/>
    </location>
</feature>
<comment type="caution">
    <text evidence="1">Lacks conserved residue(s) required for the propagation of feature annotation.</text>
</comment>
<reference evidence="4 5" key="1">
    <citation type="submission" date="2020-04" db="EMBL/GenBank/DDBJ databases">
        <authorList>
            <person name="Laetsch R D."/>
            <person name="Stevens L."/>
            <person name="Kumar S."/>
            <person name="Blaxter L. M."/>
        </authorList>
    </citation>
    <scope>NUCLEOTIDE SEQUENCE [LARGE SCALE GENOMIC DNA]</scope>
</reference>
<evidence type="ECO:0000256" key="2">
    <source>
        <dbReference type="SAM" id="SignalP"/>
    </source>
</evidence>
<keyword evidence="1" id="KW-1015">Disulfide bond</keyword>
<evidence type="ECO:0000313" key="4">
    <source>
        <dbReference type="EMBL" id="CAB3400110.1"/>
    </source>
</evidence>
<gene>
    <name evidence="4" type="ORF">CBOVIS_LOCUS3119</name>
</gene>
<evidence type="ECO:0000256" key="1">
    <source>
        <dbReference type="PROSITE-ProRule" id="PRU00076"/>
    </source>
</evidence>
<dbReference type="Proteomes" id="UP000494206">
    <property type="component" value="Unassembled WGS sequence"/>
</dbReference>
<dbReference type="InterPro" id="IPR053295">
    <property type="entry name" value="Innate_immunity_reg"/>
</dbReference>
<feature type="disulfide bond" evidence="1">
    <location>
        <begin position="66"/>
        <end position="75"/>
    </location>
</feature>
<accession>A0A8S1EGR2</accession>
<proteinExistence type="predicted"/>
<dbReference type="PANTHER" id="PTHR47324">
    <property type="entry name" value="PROTEIN IRG-7-RELATED"/>
    <property type="match status" value="1"/>
</dbReference>
<keyword evidence="1" id="KW-0245">EGF-like domain</keyword>
<organism evidence="4 5">
    <name type="scientific">Caenorhabditis bovis</name>
    <dbReference type="NCBI Taxonomy" id="2654633"/>
    <lineage>
        <taxon>Eukaryota</taxon>
        <taxon>Metazoa</taxon>
        <taxon>Ecdysozoa</taxon>
        <taxon>Nematoda</taxon>
        <taxon>Chromadorea</taxon>
        <taxon>Rhabditida</taxon>
        <taxon>Rhabditina</taxon>
        <taxon>Rhabditomorpha</taxon>
        <taxon>Rhabditoidea</taxon>
        <taxon>Rhabditidae</taxon>
        <taxon>Peloderinae</taxon>
        <taxon>Caenorhabditis</taxon>
    </lineage>
</organism>
<dbReference type="EMBL" id="CADEPM010000002">
    <property type="protein sequence ID" value="CAB3400110.1"/>
    <property type="molecule type" value="Genomic_DNA"/>
</dbReference>
<feature type="chain" id="PRO_5035748439" description="EGF-like domain-containing protein" evidence="2">
    <location>
        <begin position="20"/>
        <end position="1347"/>
    </location>
</feature>
<protein>
    <recommendedName>
        <fullName evidence="3">EGF-like domain-containing protein</fullName>
    </recommendedName>
</protein>
<dbReference type="InterPro" id="IPR002049">
    <property type="entry name" value="LE_dom"/>
</dbReference>
<dbReference type="Gene3D" id="2.10.25.10">
    <property type="entry name" value="Laminin"/>
    <property type="match status" value="2"/>
</dbReference>
<evidence type="ECO:0000259" key="3">
    <source>
        <dbReference type="PROSITE" id="PS50026"/>
    </source>
</evidence>
<feature type="signal peptide" evidence="2">
    <location>
        <begin position="1"/>
        <end position="19"/>
    </location>
</feature>
<name>A0A8S1EGR2_9PELO</name>
<comment type="caution">
    <text evidence="4">The sequence shown here is derived from an EMBL/GenBank/DDBJ whole genome shotgun (WGS) entry which is preliminary data.</text>
</comment>
<keyword evidence="5" id="KW-1185">Reference proteome</keyword>
<keyword evidence="2" id="KW-0732">Signal</keyword>
<dbReference type="PROSITE" id="PS50026">
    <property type="entry name" value="EGF_3"/>
    <property type="match status" value="2"/>
</dbReference>
<dbReference type="OrthoDB" id="5805496at2759"/>
<sequence>MRMKYSLVILLLLGSASNASNFCQHDGYQEDDKCVCTPNFDGDYCEKRKCFNYGVLDSKTKSRCICPPGFLGTHCEPVKCISKGENIFGTQVDEKTYFLVTNVDVSITDDFTRRQIIAAAIAKRIHINVLMYTNPIKSLDFLQNVAYSTMGVFVKPNEGYKEFQNTVVKELTNFWNQDIGIAAVFSENVKSLPFSSDDDVYISVETTFGKHVSISLDTETVIDSDYYQLYRVNKPEMGTLSVSTDLQSSKPLIFTKDRVKSFSAFITDDLVDASFPITFTNTEYQFVSRFEYQNQILDHNQINGNVVSWAEGEIEIGKTFFNRSNCQFNIKMDAVCKDNYGAAVLNESDDLDIFTTEVVNKAIDATNHSSSDSISISKIIINALKNAEPFSDVIVVVNTKFNTSVNKTIYEEIQTKRARFFEAYFTKWAANDAIATTYVKYLVPGVNLGTFSSQLSNITLLITADVHSGLDFNAIVSVDDRKYENFDSFNNLHSFAIGSLHNSRVILRFQNSLAENITIVILGRRNSNSEKISLAFEGKNGLQNNIQFNGGSLTPVIWSNVNLAAEQLVITYADNSSSSNMVYNGSITTSDCDPSQNFTYQVDYSFECTQEDAIYYVKVGPYRTFPFTCTSIGSSKCLNGGTQLQSESCECSSHWSGPTCGVPVCQNEGENISNVCHCKPGFSGQFCEKDGDDKGERLVFSSTNGGLLNEYLKKSAVTQTTTAVPTSVTTDATEGTTSSKPLEAVSPFKAINLALDSQVADRSMIILITERDVTNIEKSTINRLAERRAEIRVFAKNSTPNIINLALVGNGIPIIGNVSDTVNMKDTSDTCLFKYFVVLPKCEEDVSAYQIQLIFDDDSRLQKQIVLTCHNSTAILTTQVSEVSTTSTSGTFSTSAAPGITTTQKLVQTTTPVQSSTTPNVITTSKPPQVRAVAFIIDVIGSSDYAFNASINTIHEYVKAFDFEHYVFLIDNFNSSFLQLGYRKYASLNELKRGTDLFYKIRIIHQEKTGVTNTLANILEKYEEQNNTLSQAVSNNIFYLTQIGLTQSDNPKDIVTQLRSFDISSTVYLKIGKTENVSISDSLKPLSTKITSINNWYDALSNLAANTANSNVKLPDKPFLSCAYGLQSNVIAGIDNSNTLGPDNKTKIENIIRGMANGFNIIFDLDNICSSPIREYYKERSAFSNFIFYDKYIYDVQFCPSNFDLQLTEFRYKTSKTAVPAYSDNQFIVFNNNLMGDCSCARSNDNTTLKFAVWFPQSAGLSKGADNFKHNYIHFVIPGYEIKKNDSDLYYKILDFNNDKTTVLDKDDYIIDISQSENDIIQELWTKFCRIGNIIDGSSTAAPPPKT</sequence>
<dbReference type="PROSITE" id="PS01186">
    <property type="entry name" value="EGF_2"/>
    <property type="match status" value="2"/>
</dbReference>